<accession>A0ABT9GM14</accession>
<sequence>MGTTWLIIGLLVICYLFWLQRKQDERAILLARHLCKQRDLQYLDCARLGHKLEQRQGRLRWLTYYCIDFSSDRESRYQATLSLNGLQYTAFEVPPHRLPEPPAN</sequence>
<name>A0ABT9GM14_9GAMM</name>
<gene>
    <name evidence="1" type="ORF">Q3O59_03080</name>
</gene>
<dbReference type="RefSeq" id="WP_305944182.1">
    <property type="nucleotide sequence ID" value="NZ_JAUZVY010000001.1"/>
</dbReference>
<keyword evidence="2" id="KW-1185">Reference proteome</keyword>
<protein>
    <submittedName>
        <fullName evidence="1">DUF3301 domain-containing protein</fullName>
    </submittedName>
</protein>
<dbReference type="Pfam" id="PF11743">
    <property type="entry name" value="DUF3301"/>
    <property type="match status" value="1"/>
</dbReference>
<reference evidence="1 2" key="1">
    <citation type="submission" date="2023-08" db="EMBL/GenBank/DDBJ databases">
        <authorList>
            <person name="Joshi A."/>
            <person name="Thite S."/>
        </authorList>
    </citation>
    <scope>NUCLEOTIDE SEQUENCE [LARGE SCALE GENOMIC DNA]</scope>
    <source>
        <strain evidence="1 2">1E1</strain>
    </source>
</reference>
<comment type="caution">
    <text evidence="1">The sequence shown here is derived from an EMBL/GenBank/DDBJ whole genome shotgun (WGS) entry which is preliminary data.</text>
</comment>
<evidence type="ECO:0000313" key="1">
    <source>
        <dbReference type="EMBL" id="MDP4528015.1"/>
    </source>
</evidence>
<evidence type="ECO:0000313" key="2">
    <source>
        <dbReference type="Proteomes" id="UP001236258"/>
    </source>
</evidence>
<dbReference type="EMBL" id="JAUZVY010000001">
    <property type="protein sequence ID" value="MDP4528015.1"/>
    <property type="molecule type" value="Genomic_DNA"/>
</dbReference>
<proteinExistence type="predicted"/>
<organism evidence="1 2">
    <name type="scientific">Alkalimonas delamerensis</name>
    <dbReference type="NCBI Taxonomy" id="265981"/>
    <lineage>
        <taxon>Bacteria</taxon>
        <taxon>Pseudomonadati</taxon>
        <taxon>Pseudomonadota</taxon>
        <taxon>Gammaproteobacteria</taxon>
        <taxon>Alkalimonas</taxon>
    </lineage>
</organism>
<dbReference type="Proteomes" id="UP001236258">
    <property type="component" value="Unassembled WGS sequence"/>
</dbReference>
<dbReference type="InterPro" id="IPR021732">
    <property type="entry name" value="DUF3301"/>
</dbReference>